<feature type="domain" description="STAS" evidence="8">
    <location>
        <begin position="313"/>
        <end position="390"/>
    </location>
</feature>
<sequence>MQSPIPAYLARVVSQVQADVGGAVADYIPELATADPEHTALAIALPDGHRYLAGDADVAFSIQSMSKPFTYGLAITDNGLPAVLDKVGVEPSGEAFNEISLDASGRPRNPMINAGAIATHSLVHGADSAQRFERLRRLYSACAGRDLSVDERVYTSEAATGHRNIAMGHLLRSVNIIDCDPVDIIDGYFRQCSVEVTVADLAMMAATLANGGVQPLTGEAILDRHAVRQMLSVMTTCGMYDAAGDWLSVVGIPAKSGVAGGIIGVLPGQIGIAAFSPRLDRHGNSVRGVAMFERLSDDLGMHLMELPPAHRTAIRSIEIVDDVEVVELQGALQFTNAEIIVRELVDNTSHPAPVVALDIRRVHSVTDVARRLIMLLLRGFVDDGKRVAVIDPDGVVGGLGLGDGIVAQRWIELPHNR</sequence>
<dbReference type="Gene3D" id="3.30.750.24">
    <property type="entry name" value="STAS domain"/>
    <property type="match status" value="1"/>
</dbReference>
<evidence type="ECO:0000259" key="8">
    <source>
        <dbReference type="PROSITE" id="PS50801"/>
    </source>
</evidence>
<dbReference type="RefSeq" id="WP_170192267.1">
    <property type="nucleotide sequence ID" value="NZ_JABBNB010000001.1"/>
</dbReference>
<evidence type="ECO:0000256" key="3">
    <source>
        <dbReference type="ARBA" id="ARBA00012918"/>
    </source>
</evidence>
<dbReference type="PANTHER" id="PTHR12544:SF29">
    <property type="entry name" value="GLUTAMINASE"/>
    <property type="match status" value="1"/>
</dbReference>
<comment type="similarity">
    <text evidence="1 7">Belongs to the glutaminase family.</text>
</comment>
<organism evidence="9 10">
    <name type="scientific">Gordonia asplenii</name>
    <dbReference type="NCBI Taxonomy" id="2725283"/>
    <lineage>
        <taxon>Bacteria</taxon>
        <taxon>Bacillati</taxon>
        <taxon>Actinomycetota</taxon>
        <taxon>Actinomycetes</taxon>
        <taxon>Mycobacteriales</taxon>
        <taxon>Gordoniaceae</taxon>
        <taxon>Gordonia</taxon>
    </lineage>
</organism>
<dbReference type="NCBIfam" id="TIGR03814">
    <property type="entry name" value="Gln_ase"/>
    <property type="match status" value="1"/>
</dbReference>
<dbReference type="InterPro" id="IPR012338">
    <property type="entry name" value="Beta-lactam/transpept-like"/>
</dbReference>
<proteinExistence type="inferred from homology"/>
<dbReference type="GO" id="GO:0006537">
    <property type="term" value="P:glutamate biosynthetic process"/>
    <property type="evidence" value="ECO:0007669"/>
    <property type="project" value="TreeGrafter"/>
</dbReference>
<dbReference type="SUPFAM" id="SSF56601">
    <property type="entry name" value="beta-lactamase/transpeptidase-like"/>
    <property type="match status" value="1"/>
</dbReference>
<dbReference type="InterPro" id="IPR036513">
    <property type="entry name" value="STAS_dom_sf"/>
</dbReference>
<evidence type="ECO:0000256" key="7">
    <source>
        <dbReference type="HAMAP-Rule" id="MF_00313"/>
    </source>
</evidence>
<reference evidence="9 10" key="1">
    <citation type="submission" date="2020-04" db="EMBL/GenBank/DDBJ databases">
        <title>Gordonia sp. nov. TBRC 11910.</title>
        <authorList>
            <person name="Suriyachadkun C."/>
        </authorList>
    </citation>
    <scope>NUCLEOTIDE SEQUENCE [LARGE SCALE GENOMIC DNA]</scope>
    <source>
        <strain evidence="9 10">TBRC 11910</strain>
    </source>
</reference>
<dbReference type="HAMAP" id="MF_00313">
    <property type="entry name" value="Glutaminase"/>
    <property type="match status" value="1"/>
</dbReference>
<dbReference type="FunFam" id="3.40.710.10:FF:000005">
    <property type="entry name" value="Glutaminase"/>
    <property type="match status" value="1"/>
</dbReference>
<feature type="binding site" evidence="7">
    <location>
        <position position="240"/>
    </location>
    <ligand>
        <name>substrate</name>
    </ligand>
</feature>
<comment type="subunit">
    <text evidence="2 7">Homotetramer.</text>
</comment>
<feature type="binding site" evidence="7">
    <location>
        <position position="64"/>
    </location>
    <ligand>
        <name>substrate</name>
    </ligand>
</feature>
<dbReference type="InterPro" id="IPR002645">
    <property type="entry name" value="STAS_dom"/>
</dbReference>
<evidence type="ECO:0000256" key="2">
    <source>
        <dbReference type="ARBA" id="ARBA00011881"/>
    </source>
</evidence>
<dbReference type="EMBL" id="JABBNB010000001">
    <property type="protein sequence ID" value="NMN99766.1"/>
    <property type="molecule type" value="Genomic_DNA"/>
</dbReference>
<keyword evidence="7" id="KW-0007">Acetylation</keyword>
<gene>
    <name evidence="7" type="primary">glsA</name>
    <name evidence="9" type="ORF">HH308_00865</name>
</gene>
<feature type="binding site" evidence="7">
    <location>
        <position position="113"/>
    </location>
    <ligand>
        <name>substrate</name>
    </ligand>
</feature>
<evidence type="ECO:0000256" key="4">
    <source>
        <dbReference type="ARBA" id="ARBA00022801"/>
    </source>
</evidence>
<dbReference type="Gene3D" id="3.40.710.10">
    <property type="entry name" value="DD-peptidase/beta-lactamase superfamily"/>
    <property type="match status" value="1"/>
</dbReference>
<dbReference type="Pfam" id="PF04960">
    <property type="entry name" value="Glutaminase"/>
    <property type="match status" value="1"/>
</dbReference>
<dbReference type="GO" id="GO:0004359">
    <property type="term" value="F:glutaminase activity"/>
    <property type="evidence" value="ECO:0007669"/>
    <property type="project" value="UniProtKB-UniRule"/>
</dbReference>
<dbReference type="PROSITE" id="PS50801">
    <property type="entry name" value="STAS"/>
    <property type="match status" value="1"/>
</dbReference>
<protein>
    <recommendedName>
        <fullName evidence="6 7">Glutaminase</fullName>
        <ecNumber evidence="3 7">3.5.1.2</ecNumber>
    </recommendedName>
</protein>
<evidence type="ECO:0000256" key="6">
    <source>
        <dbReference type="ARBA" id="ARBA00070405"/>
    </source>
</evidence>
<dbReference type="EC" id="3.5.1.2" evidence="3 7"/>
<feature type="binding site" evidence="7">
    <location>
        <position position="258"/>
    </location>
    <ligand>
        <name>substrate</name>
    </ligand>
</feature>
<comment type="caution">
    <text evidence="9">The sequence shown here is derived from an EMBL/GenBank/DDBJ whole genome shotgun (WGS) entry which is preliminary data.</text>
</comment>
<evidence type="ECO:0000313" key="10">
    <source>
        <dbReference type="Proteomes" id="UP000550729"/>
    </source>
</evidence>
<accession>A0A848KPB7</accession>
<keyword evidence="4 7" id="KW-0378">Hydrolase</keyword>
<evidence type="ECO:0000313" key="9">
    <source>
        <dbReference type="EMBL" id="NMN99766.1"/>
    </source>
</evidence>
<comment type="catalytic activity">
    <reaction evidence="5 7">
        <text>L-glutamine + H2O = L-glutamate + NH4(+)</text>
        <dbReference type="Rhea" id="RHEA:15889"/>
        <dbReference type="ChEBI" id="CHEBI:15377"/>
        <dbReference type="ChEBI" id="CHEBI:28938"/>
        <dbReference type="ChEBI" id="CHEBI:29985"/>
        <dbReference type="ChEBI" id="CHEBI:58359"/>
        <dbReference type="EC" id="3.5.1.2"/>
    </reaction>
</comment>
<dbReference type="PANTHER" id="PTHR12544">
    <property type="entry name" value="GLUTAMINASE"/>
    <property type="match status" value="1"/>
</dbReference>
<evidence type="ECO:0000256" key="1">
    <source>
        <dbReference type="ARBA" id="ARBA00011076"/>
    </source>
</evidence>
<dbReference type="NCBIfam" id="NF002134">
    <property type="entry name" value="PRK00971.1-4"/>
    <property type="match status" value="1"/>
</dbReference>
<dbReference type="SUPFAM" id="SSF52091">
    <property type="entry name" value="SpoIIaa-like"/>
    <property type="match status" value="1"/>
</dbReference>
<keyword evidence="10" id="KW-1185">Reference proteome</keyword>
<feature type="binding site" evidence="7">
    <location>
        <position position="157"/>
    </location>
    <ligand>
        <name>substrate</name>
    </ligand>
</feature>
<evidence type="ECO:0000256" key="5">
    <source>
        <dbReference type="ARBA" id="ARBA00049534"/>
    </source>
</evidence>
<dbReference type="GO" id="GO:0006543">
    <property type="term" value="P:L-glutamine catabolic process"/>
    <property type="evidence" value="ECO:0007669"/>
    <property type="project" value="TreeGrafter"/>
</dbReference>
<dbReference type="InterPro" id="IPR015868">
    <property type="entry name" value="Glutaminase"/>
</dbReference>
<dbReference type="Proteomes" id="UP000550729">
    <property type="component" value="Unassembled WGS sequence"/>
</dbReference>
<name>A0A848KPB7_9ACTN</name>
<feature type="binding site" evidence="7">
    <location>
        <position position="188"/>
    </location>
    <ligand>
        <name>substrate</name>
    </ligand>
</feature>
<feature type="binding site" evidence="7">
    <location>
        <position position="164"/>
    </location>
    <ligand>
        <name>substrate</name>
    </ligand>
</feature>
<dbReference type="AlphaFoldDB" id="A0A848KPB7"/>